<gene>
    <name evidence="1" type="ORF">KCMC57_64490</name>
</gene>
<evidence type="ECO:0000313" key="1">
    <source>
        <dbReference type="EMBL" id="BFP50081.1"/>
    </source>
</evidence>
<organism evidence="1">
    <name type="scientific">Kitasatospora sp. CMC57</name>
    <dbReference type="NCBI Taxonomy" id="3231513"/>
    <lineage>
        <taxon>Bacteria</taxon>
        <taxon>Bacillati</taxon>
        <taxon>Actinomycetota</taxon>
        <taxon>Actinomycetes</taxon>
        <taxon>Kitasatosporales</taxon>
        <taxon>Streptomycetaceae</taxon>
        <taxon>Kitasatospora</taxon>
    </lineage>
</organism>
<dbReference type="KEGG" id="kic:KCMC57_64490"/>
<proteinExistence type="predicted"/>
<keyword evidence="1" id="KW-0614">Plasmid</keyword>
<name>A0AB33K859_9ACTN</name>
<reference evidence="1" key="1">
    <citation type="submission" date="2024-07" db="EMBL/GenBank/DDBJ databases">
        <title>Complete genome sequences of cellulolytic bacteria, Kitasatospora sp. CMC57 and Streptomyces sp. CMC78, isolated from Japanese agricultural soil.</title>
        <authorList>
            <person name="Hashimoto T."/>
            <person name="Ito M."/>
            <person name="Iwamoto M."/>
            <person name="Fukahori D."/>
            <person name="Shoda T."/>
            <person name="Sakoda M."/>
            <person name="Morohoshi T."/>
            <person name="Mitsuboshi M."/>
            <person name="Nishizawa T."/>
        </authorList>
    </citation>
    <scope>NUCLEOTIDE SEQUENCE</scope>
    <source>
        <strain evidence="1">CMC57</strain>
        <plasmid evidence="1">pCMC57_01</plasmid>
    </source>
</reference>
<protein>
    <submittedName>
        <fullName evidence="1">Uncharacterized protein</fullName>
    </submittedName>
</protein>
<geneLocation type="plasmid" evidence="1">
    <name>pCMC57_01</name>
</geneLocation>
<dbReference type="AlphaFoldDB" id="A0AB33K859"/>
<sequence length="53" mass="5693">MSDEMPSFPLTQLAQSASAMHEMFVAQVAAGFTEAQALYLVACMVSGGPREQR</sequence>
<dbReference type="RefSeq" id="WP_407992321.1">
    <property type="nucleotide sequence ID" value="NZ_AP035882.1"/>
</dbReference>
<dbReference type="EMBL" id="AP035882">
    <property type="protein sequence ID" value="BFP50081.1"/>
    <property type="molecule type" value="Genomic_DNA"/>
</dbReference>
<accession>A0AB33K859</accession>